<dbReference type="eggNOG" id="arCOG01566">
    <property type="taxonomic scope" value="Archaea"/>
</dbReference>
<dbReference type="Gene3D" id="3.90.1640.10">
    <property type="entry name" value="inorganic pyrophosphatase (n-terminal core)"/>
    <property type="match status" value="1"/>
</dbReference>
<protein>
    <submittedName>
        <fullName evidence="3">Exopolyphosphatase-like enzyme</fullName>
    </submittedName>
</protein>
<dbReference type="HOGENOM" id="CLU_046377_1_0_2"/>
<evidence type="ECO:0000259" key="2">
    <source>
        <dbReference type="Pfam" id="PF02272"/>
    </source>
</evidence>
<proteinExistence type="predicted"/>
<dbReference type="PANTHER" id="PTHR47618">
    <property type="entry name" value="BIFUNCTIONAL OLIGORIBONUCLEASE AND PAP PHOSPHATASE NRNA"/>
    <property type="match status" value="1"/>
</dbReference>
<dbReference type="GO" id="GO:0003676">
    <property type="term" value="F:nucleic acid binding"/>
    <property type="evidence" value="ECO:0007669"/>
    <property type="project" value="InterPro"/>
</dbReference>
<dbReference type="Pfam" id="PF01368">
    <property type="entry name" value="DHH"/>
    <property type="match status" value="1"/>
</dbReference>
<dbReference type="KEGG" id="nou:Natoc_0451"/>
<evidence type="ECO:0000313" key="4">
    <source>
        <dbReference type="Proteomes" id="UP000010878"/>
    </source>
</evidence>
<dbReference type="RefSeq" id="WP_015319770.1">
    <property type="nucleotide sequence ID" value="NC_019974.1"/>
</dbReference>
<feature type="domain" description="DHHA1" evidence="2">
    <location>
        <begin position="219"/>
        <end position="303"/>
    </location>
</feature>
<reference evidence="3 4" key="1">
    <citation type="submission" date="2012-11" db="EMBL/GenBank/DDBJ databases">
        <title>FINISHED of Natronococcus occultus SP4, DSM 3396.</title>
        <authorList>
            <consortium name="DOE Joint Genome Institute"/>
            <person name="Eisen J."/>
            <person name="Huntemann M."/>
            <person name="Wei C.-L."/>
            <person name="Han J."/>
            <person name="Detter J.C."/>
            <person name="Han C."/>
            <person name="Tapia R."/>
            <person name="Chen A."/>
            <person name="Kyrpides N."/>
            <person name="Mavromatis K."/>
            <person name="Markowitz V."/>
            <person name="Szeto E."/>
            <person name="Ivanova N."/>
            <person name="Mikhailova N."/>
            <person name="Ovchinnikova G."/>
            <person name="Pagani I."/>
            <person name="Pati A."/>
            <person name="Goodwin L."/>
            <person name="Nordberg H.P."/>
            <person name="Cantor M.N."/>
            <person name="Hua S.X."/>
            <person name="Woyke T."/>
            <person name="Eisen J."/>
            <person name="Klenk H.-P."/>
            <person name="Klenk H.-P."/>
        </authorList>
    </citation>
    <scope>NUCLEOTIDE SEQUENCE [LARGE SCALE GENOMIC DNA]</scope>
    <source>
        <strain evidence="3 4">SP4</strain>
    </source>
</reference>
<dbReference type="InterPro" id="IPR001667">
    <property type="entry name" value="DDH_dom"/>
</dbReference>
<dbReference type="InterPro" id="IPR051319">
    <property type="entry name" value="Oligoribo/pAp-PDE_c-di-AMP_PDE"/>
</dbReference>
<dbReference type="PANTHER" id="PTHR47618:SF1">
    <property type="entry name" value="BIFUNCTIONAL OLIGORIBONUCLEASE AND PAP PHOSPHATASE NRNA"/>
    <property type="match status" value="1"/>
</dbReference>
<dbReference type="GeneID" id="14405479"/>
<dbReference type="Proteomes" id="UP000010878">
    <property type="component" value="Chromosome"/>
</dbReference>
<keyword evidence="4" id="KW-1185">Reference proteome</keyword>
<name>L0JW58_9EURY</name>
<dbReference type="STRING" id="694430.Natoc_0451"/>
<gene>
    <name evidence="3" type="ORF">Natoc_0451</name>
</gene>
<dbReference type="InterPro" id="IPR038763">
    <property type="entry name" value="DHH_sf"/>
</dbReference>
<organism evidence="3 4">
    <name type="scientific">Natronococcus occultus SP4</name>
    <dbReference type="NCBI Taxonomy" id="694430"/>
    <lineage>
        <taxon>Archaea</taxon>
        <taxon>Methanobacteriati</taxon>
        <taxon>Methanobacteriota</taxon>
        <taxon>Stenosarchaea group</taxon>
        <taxon>Halobacteria</taxon>
        <taxon>Halobacteriales</taxon>
        <taxon>Natrialbaceae</taxon>
        <taxon>Natronococcus</taxon>
    </lineage>
</organism>
<evidence type="ECO:0000259" key="1">
    <source>
        <dbReference type="Pfam" id="PF01368"/>
    </source>
</evidence>
<accession>L0JW58</accession>
<sequence>MSNAAAVLTRLRSASSLAVVCHDDPDPDSLASAIALESLARTCGVETVDILYGGSIVHQQNRAFVDLFDVTPRRYSDARLEANELVAFVDHSVPGEHNQVPRGTPIDIVIDHHPSERTVPSDVIDVRESYGATATILAEYFLESELELTPRIASALLFGLHRERLDFYRQPTDREYAAAAALHERTDPERLRELYGVSFLPGSVDAFGDVIHNRIRQGSCLVSCIGRLENRVALAQGADFLLNIDGVDTVLVGGVIRDEVHLSGRTTRPDLDLGESFGRLFGDRGSVGGHDDMAGGQLPLEDVAGTTDAEDVLVERLRDRVGRRFLDAVAGDAAEPDA</sequence>
<dbReference type="InterPro" id="IPR003156">
    <property type="entry name" value="DHHA1_dom"/>
</dbReference>
<dbReference type="Pfam" id="PF02272">
    <property type="entry name" value="DHHA1"/>
    <property type="match status" value="1"/>
</dbReference>
<dbReference type="SUPFAM" id="SSF64182">
    <property type="entry name" value="DHH phosphoesterases"/>
    <property type="match status" value="1"/>
</dbReference>
<dbReference type="EMBL" id="CP003929">
    <property type="protein sequence ID" value="AGB36314.1"/>
    <property type="molecule type" value="Genomic_DNA"/>
</dbReference>
<feature type="domain" description="DDH" evidence="1">
    <location>
        <begin position="18"/>
        <end position="159"/>
    </location>
</feature>
<dbReference type="OrthoDB" id="350705at2157"/>
<dbReference type="AlphaFoldDB" id="L0JW58"/>
<evidence type="ECO:0000313" key="3">
    <source>
        <dbReference type="EMBL" id="AGB36314.1"/>
    </source>
</evidence>